<gene>
    <name evidence="3" type="ORF">J2I48_13145</name>
</gene>
<accession>A0A939G7A2</accession>
<feature type="domain" description="Response regulatory" evidence="2">
    <location>
        <begin position="4"/>
        <end position="115"/>
    </location>
</feature>
<dbReference type="SMART" id="SM00850">
    <property type="entry name" value="LytTR"/>
    <property type="match status" value="1"/>
</dbReference>
<dbReference type="InterPro" id="IPR001789">
    <property type="entry name" value="Sig_transdc_resp-reg_receiver"/>
</dbReference>
<dbReference type="InterPro" id="IPR046947">
    <property type="entry name" value="LytR-like"/>
</dbReference>
<evidence type="ECO:0000313" key="3">
    <source>
        <dbReference type="EMBL" id="MBO0931949.1"/>
    </source>
</evidence>
<evidence type="ECO:0000259" key="2">
    <source>
        <dbReference type="PROSITE" id="PS50110"/>
    </source>
</evidence>
<dbReference type="AlphaFoldDB" id="A0A939G7A2"/>
<comment type="caution">
    <text evidence="3">The sequence shown here is derived from an EMBL/GenBank/DDBJ whole genome shotgun (WGS) entry which is preliminary data.</text>
</comment>
<dbReference type="EMBL" id="JAFMYU010000009">
    <property type="protein sequence ID" value="MBO0931949.1"/>
    <property type="molecule type" value="Genomic_DNA"/>
</dbReference>
<reference evidence="3 4" key="1">
    <citation type="submission" date="2021-03" db="EMBL/GenBank/DDBJ databases">
        <title>Fibrella sp. HMF5036 genome sequencing and assembly.</title>
        <authorList>
            <person name="Kang H."/>
            <person name="Kim H."/>
            <person name="Bae S."/>
            <person name="Joh K."/>
        </authorList>
    </citation>
    <scope>NUCLEOTIDE SEQUENCE [LARGE SCALE GENOMIC DNA]</scope>
    <source>
        <strain evidence="3 4">HMF5036</strain>
    </source>
</reference>
<dbReference type="InterPro" id="IPR007492">
    <property type="entry name" value="LytTR_DNA-bd_dom"/>
</dbReference>
<dbReference type="SMART" id="SM00448">
    <property type="entry name" value="REC"/>
    <property type="match status" value="1"/>
</dbReference>
<name>A0A939G7A2_9BACT</name>
<organism evidence="3 4">
    <name type="scientific">Fibrella aquatilis</name>
    <dbReference type="NCBI Taxonomy" id="2817059"/>
    <lineage>
        <taxon>Bacteria</taxon>
        <taxon>Pseudomonadati</taxon>
        <taxon>Bacteroidota</taxon>
        <taxon>Cytophagia</taxon>
        <taxon>Cytophagales</taxon>
        <taxon>Spirosomataceae</taxon>
        <taxon>Fibrella</taxon>
    </lineage>
</organism>
<dbReference type="InterPro" id="IPR011006">
    <property type="entry name" value="CheY-like_superfamily"/>
</dbReference>
<dbReference type="SUPFAM" id="SSF52172">
    <property type="entry name" value="CheY-like"/>
    <property type="match status" value="1"/>
</dbReference>
<dbReference type="GO" id="GO:0000156">
    <property type="term" value="F:phosphorelay response regulator activity"/>
    <property type="evidence" value="ECO:0007669"/>
    <property type="project" value="InterPro"/>
</dbReference>
<keyword evidence="4" id="KW-1185">Reference proteome</keyword>
<proteinExistence type="predicted"/>
<dbReference type="GO" id="GO:0003677">
    <property type="term" value="F:DNA binding"/>
    <property type="evidence" value="ECO:0007669"/>
    <property type="project" value="InterPro"/>
</dbReference>
<protein>
    <submittedName>
        <fullName evidence="3">Response regulator transcription factor</fullName>
    </submittedName>
</protein>
<dbReference type="PANTHER" id="PTHR37299:SF1">
    <property type="entry name" value="STAGE 0 SPORULATION PROTEIN A HOMOLOG"/>
    <property type="match status" value="1"/>
</dbReference>
<dbReference type="PROSITE" id="PS50110">
    <property type="entry name" value="RESPONSE_REGULATORY"/>
    <property type="match status" value="1"/>
</dbReference>
<feature type="modified residue" description="4-aspartylphosphate" evidence="1">
    <location>
        <position position="55"/>
    </location>
</feature>
<evidence type="ECO:0000256" key="1">
    <source>
        <dbReference type="PROSITE-ProRule" id="PRU00169"/>
    </source>
</evidence>
<sequence>MKLTSIAIDDEPPGLHILADDLRKIPTVDLIGTFTKPFDALELIQQGRVDLLFLDIQMPTLLGTDFLRALTNPPMVIFTTAYEQYAIESYDLNVVDYLLKPIRFERLLRACTKAYQLYQQTTKPDADVPTFFFVKTDYKDTKIYHHDILYVEGLKDYVKIYLESQPDKPILTRLNVKAMEAKLESAGRFCRVHQSFIVPLRRITGVNKTQILLDGTIPIPVGERYVEGFQERYRAGA</sequence>
<dbReference type="Pfam" id="PF00072">
    <property type="entry name" value="Response_reg"/>
    <property type="match status" value="1"/>
</dbReference>
<evidence type="ECO:0000313" key="4">
    <source>
        <dbReference type="Proteomes" id="UP000664795"/>
    </source>
</evidence>
<dbReference type="RefSeq" id="WP_207335917.1">
    <property type="nucleotide sequence ID" value="NZ_JAFMYU010000009.1"/>
</dbReference>
<dbReference type="Gene3D" id="2.40.50.1020">
    <property type="entry name" value="LytTr DNA-binding domain"/>
    <property type="match status" value="1"/>
</dbReference>
<dbReference type="Gene3D" id="3.40.50.2300">
    <property type="match status" value="1"/>
</dbReference>
<keyword evidence="1" id="KW-0597">Phosphoprotein</keyword>
<dbReference type="Proteomes" id="UP000664795">
    <property type="component" value="Unassembled WGS sequence"/>
</dbReference>
<dbReference type="Pfam" id="PF04397">
    <property type="entry name" value="LytTR"/>
    <property type="match status" value="1"/>
</dbReference>
<dbReference type="PANTHER" id="PTHR37299">
    <property type="entry name" value="TRANSCRIPTIONAL REGULATOR-RELATED"/>
    <property type="match status" value="1"/>
</dbReference>